<organism evidence="1 2">
    <name type="scientific">Glycine soja</name>
    <name type="common">Wild soybean</name>
    <dbReference type="NCBI Taxonomy" id="3848"/>
    <lineage>
        <taxon>Eukaryota</taxon>
        <taxon>Viridiplantae</taxon>
        <taxon>Streptophyta</taxon>
        <taxon>Embryophyta</taxon>
        <taxon>Tracheophyta</taxon>
        <taxon>Spermatophyta</taxon>
        <taxon>Magnoliopsida</taxon>
        <taxon>eudicotyledons</taxon>
        <taxon>Gunneridae</taxon>
        <taxon>Pentapetalae</taxon>
        <taxon>rosids</taxon>
        <taxon>fabids</taxon>
        <taxon>Fabales</taxon>
        <taxon>Fabaceae</taxon>
        <taxon>Papilionoideae</taxon>
        <taxon>50 kb inversion clade</taxon>
        <taxon>NPAAA clade</taxon>
        <taxon>indigoferoid/millettioid clade</taxon>
        <taxon>Phaseoleae</taxon>
        <taxon>Glycine</taxon>
        <taxon>Glycine subgen. Soja</taxon>
    </lineage>
</organism>
<keyword evidence="1" id="KW-0378">Hydrolase</keyword>
<keyword evidence="2" id="KW-1185">Reference proteome</keyword>
<name>A0A445J0Y8_GLYSO</name>
<dbReference type="PANTHER" id="PTHR46249:SF31">
    <property type="entry name" value="AMINOTRANSFERASE-LIKE PLANT MOBILE DOMAIN-CONTAINING PROTEIN"/>
    <property type="match status" value="1"/>
</dbReference>
<reference evidence="1 2" key="1">
    <citation type="submission" date="2018-09" db="EMBL/GenBank/DDBJ databases">
        <title>A high-quality reference genome of wild soybean provides a powerful tool to mine soybean genomes.</title>
        <authorList>
            <person name="Xie M."/>
            <person name="Chung C.Y.L."/>
            <person name="Li M.-W."/>
            <person name="Wong F.-L."/>
            <person name="Chan T.-F."/>
            <person name="Lam H.-M."/>
        </authorList>
    </citation>
    <scope>NUCLEOTIDE SEQUENCE [LARGE SCALE GENOMIC DNA]</scope>
    <source>
        <strain evidence="2">cv. W05</strain>
        <tissue evidence="1">Hypocotyl of etiolated seedlings</tissue>
    </source>
</reference>
<comment type="caution">
    <text evidence="1">The sequence shown here is derived from an EMBL/GenBank/DDBJ whole genome shotgun (WGS) entry which is preliminary data.</text>
</comment>
<gene>
    <name evidence="1" type="ORF">D0Y65_024170</name>
</gene>
<dbReference type="SUPFAM" id="SSF53474">
    <property type="entry name" value="alpha/beta-Hydrolases"/>
    <property type="match status" value="1"/>
</dbReference>
<evidence type="ECO:0000313" key="2">
    <source>
        <dbReference type="Proteomes" id="UP000289340"/>
    </source>
</evidence>
<sequence>MDKTTPSVRMGHGYGHTICSLTHSNHRANQNKITSNTSRASQTLYLITLPVNSYRKAIMLPKFDSSKADPEQVKLWFQFHPEFLKAADPETSVFLNQKSHMAAFLAGSKSKESHGLMSDSTYNMFTIVCNYSRYVSEYYMDLVSPLCSKVMSQVSRETCKFVDQSYLSSIPKANESIDVCEDYKVTNYLNQRDVQEELHAKLLAFVSGMFATSNSFINAL</sequence>
<accession>A0A445J0Y8</accession>
<dbReference type="PANTHER" id="PTHR46249">
    <property type="entry name" value="CCHC-TYPE DOMAIN-CONTAINING PROTEIN-RELATED"/>
    <property type="match status" value="1"/>
</dbReference>
<evidence type="ECO:0000313" key="1">
    <source>
        <dbReference type="EMBL" id="RZB92036.1"/>
    </source>
</evidence>
<dbReference type="Proteomes" id="UP000289340">
    <property type="component" value="Chromosome 9"/>
</dbReference>
<keyword evidence="1" id="KW-0121">Carboxypeptidase</keyword>
<dbReference type="InterPro" id="IPR029058">
    <property type="entry name" value="AB_hydrolase_fold"/>
</dbReference>
<dbReference type="Gene3D" id="6.10.250.940">
    <property type="match status" value="1"/>
</dbReference>
<proteinExistence type="predicted"/>
<keyword evidence="1" id="KW-0645">Protease</keyword>
<dbReference type="EMBL" id="QZWG01000009">
    <property type="protein sequence ID" value="RZB92036.1"/>
    <property type="molecule type" value="Genomic_DNA"/>
</dbReference>
<dbReference type="AlphaFoldDB" id="A0A445J0Y8"/>
<protein>
    <submittedName>
        <fullName evidence="1">Serine carboxypeptidase-like 45</fullName>
    </submittedName>
</protein>
<dbReference type="GO" id="GO:0004180">
    <property type="term" value="F:carboxypeptidase activity"/>
    <property type="evidence" value="ECO:0007669"/>
    <property type="project" value="UniProtKB-KW"/>
</dbReference>